<sequence>MVPPNIFIVFEAKNKKNHIFFVNHQEVVMIYKKYVKIKILSKYLFIIT</sequence>
<dbReference type="AlphaFoldDB" id="B0MEP9"/>
<reference evidence="1" key="1">
    <citation type="submission" date="2007-11" db="EMBL/GenBank/DDBJ databases">
        <authorList>
            <person name="Fulton L."/>
            <person name="Clifton S."/>
            <person name="Fulton B."/>
            <person name="Xu J."/>
            <person name="Minx P."/>
            <person name="Pepin K.H."/>
            <person name="Johnson M."/>
            <person name="Thiruvilangam P."/>
            <person name="Bhonagiri V."/>
            <person name="Nash W.E."/>
            <person name="Mardis E.R."/>
            <person name="Wilson R.K."/>
        </authorList>
    </citation>
    <scope>NUCLEOTIDE SEQUENCE [LARGE SCALE GENOMIC DNA]</scope>
    <source>
        <strain evidence="1">DSM 14662</strain>
    </source>
</reference>
<evidence type="ECO:0000313" key="2">
    <source>
        <dbReference type="Proteomes" id="UP000004935"/>
    </source>
</evidence>
<accession>B0MEP9</accession>
<evidence type="ECO:0000313" key="1">
    <source>
        <dbReference type="EMBL" id="EDR97438.1"/>
    </source>
</evidence>
<protein>
    <submittedName>
        <fullName evidence="1">Uncharacterized protein</fullName>
    </submittedName>
</protein>
<name>B0MEP9_ANACD</name>
<keyword evidence="2" id="KW-1185">Reference proteome</keyword>
<dbReference type="EMBL" id="ABAX03000013">
    <property type="protein sequence ID" value="EDR97438.1"/>
    <property type="molecule type" value="Genomic_DNA"/>
</dbReference>
<proteinExistence type="predicted"/>
<comment type="caution">
    <text evidence="1">The sequence shown here is derived from an EMBL/GenBank/DDBJ whole genome shotgun (WGS) entry which is preliminary data.</text>
</comment>
<gene>
    <name evidence="1" type="ORF">ANACAC_02048</name>
</gene>
<dbReference type="STRING" id="411490.ANACAC_02048"/>
<dbReference type="Proteomes" id="UP000004935">
    <property type="component" value="Unassembled WGS sequence"/>
</dbReference>
<organism evidence="1 2">
    <name type="scientific">Anaerostipes caccae (strain DSM 14662 / CCUG 47493 / JCM 13470 / NCIMB 13811 / L1-92)</name>
    <dbReference type="NCBI Taxonomy" id="411490"/>
    <lineage>
        <taxon>Bacteria</taxon>
        <taxon>Bacillati</taxon>
        <taxon>Bacillota</taxon>
        <taxon>Clostridia</taxon>
        <taxon>Lachnospirales</taxon>
        <taxon>Lachnospiraceae</taxon>
        <taxon>Anaerostipes</taxon>
    </lineage>
</organism>
<reference evidence="1" key="2">
    <citation type="submission" date="2013-11" db="EMBL/GenBank/DDBJ databases">
        <title>Draft genome sequence of Anaerostipes caccae (DSM 14662).</title>
        <authorList>
            <person name="Sudarsanam P."/>
            <person name="Ley R."/>
            <person name="Guruge J."/>
            <person name="Turnbaugh P.J."/>
            <person name="Mahowald M."/>
            <person name="Liep D."/>
            <person name="Gordon J."/>
        </authorList>
    </citation>
    <scope>NUCLEOTIDE SEQUENCE</scope>
    <source>
        <strain evidence="1">DSM 14662</strain>
    </source>
</reference>
<dbReference type="HOGENOM" id="CLU_3148767_0_0_9"/>